<dbReference type="OrthoDB" id="1194650at2759"/>
<dbReference type="InterPro" id="IPR015410">
    <property type="entry name" value="DUF1985"/>
</dbReference>
<dbReference type="Gramene" id="OE9A117176T1">
    <property type="protein sequence ID" value="OE9A117176C1"/>
    <property type="gene ID" value="OE9A117176"/>
</dbReference>
<organism evidence="2 3">
    <name type="scientific">Olea europaea subsp. europaea</name>
    <dbReference type="NCBI Taxonomy" id="158383"/>
    <lineage>
        <taxon>Eukaryota</taxon>
        <taxon>Viridiplantae</taxon>
        <taxon>Streptophyta</taxon>
        <taxon>Embryophyta</taxon>
        <taxon>Tracheophyta</taxon>
        <taxon>Spermatophyta</taxon>
        <taxon>Magnoliopsida</taxon>
        <taxon>eudicotyledons</taxon>
        <taxon>Gunneridae</taxon>
        <taxon>Pentapetalae</taxon>
        <taxon>asterids</taxon>
        <taxon>lamiids</taxon>
        <taxon>Lamiales</taxon>
        <taxon>Oleaceae</taxon>
        <taxon>Oleeae</taxon>
        <taxon>Olea</taxon>
    </lineage>
</organism>
<dbReference type="AlphaFoldDB" id="A0A8S0ULX1"/>
<dbReference type="Pfam" id="PF09331">
    <property type="entry name" value="DUF1985"/>
    <property type="match status" value="1"/>
</dbReference>
<evidence type="ECO:0000259" key="1">
    <source>
        <dbReference type="Pfam" id="PF09331"/>
    </source>
</evidence>
<accession>A0A8S0ULX1</accession>
<sequence>MDFQFLVPENVWLPARISQWSNLNFIKTVMDNFDDRLRADFRDYCLGFLVDVPKIQFSAQLIQALACRGIRCDKSHELWFNVQGHLTQFGLQEYAIVTKLHAGSFHEGDRYTKALEKRRLKEKYFKSLEKISCAQLEKAFLRASTPRADRYKLKLALIVEGVITASDNNVSIDEDTLAIVDDLELFFAYP</sequence>
<reference evidence="2 3" key="1">
    <citation type="submission" date="2019-12" db="EMBL/GenBank/DDBJ databases">
        <authorList>
            <person name="Alioto T."/>
            <person name="Alioto T."/>
            <person name="Gomez Garrido J."/>
        </authorList>
    </citation>
    <scope>NUCLEOTIDE SEQUENCE [LARGE SCALE GENOMIC DNA]</scope>
</reference>
<evidence type="ECO:0000313" key="2">
    <source>
        <dbReference type="EMBL" id="CAA3019551.1"/>
    </source>
</evidence>
<dbReference type="PANTHER" id="PTHR48449:SF1">
    <property type="entry name" value="DUF1985 DOMAIN-CONTAINING PROTEIN"/>
    <property type="match status" value="1"/>
</dbReference>
<keyword evidence="3" id="KW-1185">Reference proteome</keyword>
<dbReference type="PANTHER" id="PTHR48449">
    <property type="entry name" value="DUF1985 DOMAIN-CONTAINING PROTEIN"/>
    <property type="match status" value="1"/>
</dbReference>
<name>A0A8S0ULX1_OLEEU</name>
<feature type="domain" description="DUF1985" evidence="1">
    <location>
        <begin position="67"/>
        <end position="190"/>
    </location>
</feature>
<gene>
    <name evidence="2" type="ORF">OLEA9_A117176</name>
</gene>
<proteinExistence type="predicted"/>
<evidence type="ECO:0000313" key="3">
    <source>
        <dbReference type="Proteomes" id="UP000594638"/>
    </source>
</evidence>
<dbReference type="EMBL" id="CACTIH010009027">
    <property type="protein sequence ID" value="CAA3019551.1"/>
    <property type="molecule type" value="Genomic_DNA"/>
</dbReference>
<comment type="caution">
    <text evidence="2">The sequence shown here is derived from an EMBL/GenBank/DDBJ whole genome shotgun (WGS) entry which is preliminary data.</text>
</comment>
<dbReference type="Proteomes" id="UP000594638">
    <property type="component" value="Unassembled WGS sequence"/>
</dbReference>
<protein>
    <recommendedName>
        <fullName evidence="1">DUF1985 domain-containing protein</fullName>
    </recommendedName>
</protein>